<dbReference type="GO" id="GO:0046872">
    <property type="term" value="F:metal ion binding"/>
    <property type="evidence" value="ECO:0007669"/>
    <property type="project" value="UniProtKB-KW"/>
</dbReference>
<dbReference type="OrthoDB" id="2966465at2759"/>
<comment type="cofactor">
    <cofactor evidence="1">
        <name>a divalent metal cation</name>
        <dbReference type="ChEBI" id="CHEBI:60240"/>
    </cofactor>
</comment>
<dbReference type="RefSeq" id="XP_018287580.1">
    <property type="nucleotide sequence ID" value="XM_018441610.1"/>
</dbReference>
<name>A0A163D8K0_PHYB8</name>
<dbReference type="Pfam" id="PF13359">
    <property type="entry name" value="DDE_Tnp_4"/>
    <property type="match status" value="1"/>
</dbReference>
<gene>
    <name evidence="4" type="ORF">PHYBLDRAFT_66235</name>
</gene>
<dbReference type="EMBL" id="KV440991">
    <property type="protein sequence ID" value="OAD69540.1"/>
    <property type="molecule type" value="Genomic_DNA"/>
</dbReference>
<sequence length="327" mass="37986">MTFKRYESYRICVQREFAFALVLYRFAHPRSYCTMEKKWGMNRKNMACIINQFSTMLISKFKYGLEFDSRQFSRENCAKFSEAIYEQCGVYKNIIGFIDRTMQKVCCRTNNDEQKHTGNGWKLYSEQHVHCIKYQAIGTPDGITSTLVGPFIGSAHDAKVFDDTNTLDRLILHLGQLGPLTPQVNYRIYGDLEYKKCKHVFRPYKEHEIRIHANGKYVNTEMAKVRVQVEIEFGKVSQYFKLCKSSYIMKFKGNTNPALVYILCTLFKNFHTCLNGSATKPIFGLTPPTIEEYISGLMRERQKHDTIDNVDTILNNASNLVQNKPIK</sequence>
<keyword evidence="5" id="KW-1185">Reference proteome</keyword>
<dbReference type="InParanoid" id="A0A163D8K0"/>
<dbReference type="VEuPathDB" id="FungiDB:PHYBLDRAFT_66235"/>
<dbReference type="InterPro" id="IPR027806">
    <property type="entry name" value="HARBI1_dom"/>
</dbReference>
<accession>A0A163D8K0</accession>
<proteinExistence type="predicted"/>
<dbReference type="GeneID" id="29002516"/>
<protein>
    <recommendedName>
        <fullName evidence="3">DDE Tnp4 domain-containing protein</fullName>
    </recommendedName>
</protein>
<keyword evidence="2" id="KW-0479">Metal-binding</keyword>
<evidence type="ECO:0000313" key="5">
    <source>
        <dbReference type="Proteomes" id="UP000077315"/>
    </source>
</evidence>
<evidence type="ECO:0000259" key="3">
    <source>
        <dbReference type="Pfam" id="PF13359"/>
    </source>
</evidence>
<dbReference type="Proteomes" id="UP000077315">
    <property type="component" value="Unassembled WGS sequence"/>
</dbReference>
<evidence type="ECO:0000256" key="2">
    <source>
        <dbReference type="ARBA" id="ARBA00022723"/>
    </source>
</evidence>
<evidence type="ECO:0000313" key="4">
    <source>
        <dbReference type="EMBL" id="OAD69540.1"/>
    </source>
</evidence>
<dbReference type="AlphaFoldDB" id="A0A163D8K0"/>
<evidence type="ECO:0000256" key="1">
    <source>
        <dbReference type="ARBA" id="ARBA00001968"/>
    </source>
</evidence>
<organism evidence="4 5">
    <name type="scientific">Phycomyces blakesleeanus (strain ATCC 8743b / DSM 1359 / FGSC 10004 / NBRC 33097 / NRRL 1555)</name>
    <dbReference type="NCBI Taxonomy" id="763407"/>
    <lineage>
        <taxon>Eukaryota</taxon>
        <taxon>Fungi</taxon>
        <taxon>Fungi incertae sedis</taxon>
        <taxon>Mucoromycota</taxon>
        <taxon>Mucoromycotina</taxon>
        <taxon>Mucoromycetes</taxon>
        <taxon>Mucorales</taxon>
        <taxon>Phycomycetaceae</taxon>
        <taxon>Phycomyces</taxon>
    </lineage>
</organism>
<feature type="domain" description="DDE Tnp4" evidence="3">
    <location>
        <begin position="124"/>
        <end position="267"/>
    </location>
</feature>
<reference evidence="5" key="1">
    <citation type="submission" date="2015-06" db="EMBL/GenBank/DDBJ databases">
        <title>Expansion of signal transduction pathways in fungi by whole-genome duplication.</title>
        <authorList>
            <consortium name="DOE Joint Genome Institute"/>
            <person name="Corrochano L.M."/>
            <person name="Kuo A."/>
            <person name="Marcet-Houben M."/>
            <person name="Polaino S."/>
            <person name="Salamov A."/>
            <person name="Villalobos J.M."/>
            <person name="Alvarez M.I."/>
            <person name="Avalos J."/>
            <person name="Benito E.P."/>
            <person name="Benoit I."/>
            <person name="Burger G."/>
            <person name="Camino L.P."/>
            <person name="Canovas D."/>
            <person name="Cerda-Olmedo E."/>
            <person name="Cheng J.-F."/>
            <person name="Dominguez A."/>
            <person name="Elias M."/>
            <person name="Eslava A.P."/>
            <person name="Glaser F."/>
            <person name="Grimwood J."/>
            <person name="Gutierrez G."/>
            <person name="Heitman J."/>
            <person name="Henrissat B."/>
            <person name="Iturriaga E.A."/>
            <person name="Lang B.F."/>
            <person name="Lavin J.L."/>
            <person name="Lee S."/>
            <person name="Li W."/>
            <person name="Lindquist E."/>
            <person name="Lopez-Garcia S."/>
            <person name="Luque E.M."/>
            <person name="Marcos A.T."/>
            <person name="Martin J."/>
            <person name="McCluskey K."/>
            <person name="Medina H.R."/>
            <person name="Miralles-Duran A."/>
            <person name="Miyazaki A."/>
            <person name="Munoz-Torres E."/>
            <person name="Oguiza J.A."/>
            <person name="Ohm R."/>
            <person name="Olmedo M."/>
            <person name="Orejas M."/>
            <person name="Ortiz-Castellanos L."/>
            <person name="Pisabarro A.G."/>
            <person name="Rodriguez-Romero J."/>
            <person name="Ruiz-Herrera J."/>
            <person name="Ruiz-Vazquez R."/>
            <person name="Sanz C."/>
            <person name="Schackwitz W."/>
            <person name="Schmutz J."/>
            <person name="Shahriari M."/>
            <person name="Shelest E."/>
            <person name="Silva-Franco F."/>
            <person name="Soanes D."/>
            <person name="Syed K."/>
            <person name="Tagua V.G."/>
            <person name="Talbot N.J."/>
            <person name="Thon M."/>
            <person name="De vries R.P."/>
            <person name="Wiebenga A."/>
            <person name="Yadav J.S."/>
            <person name="Braun E.L."/>
            <person name="Baker S."/>
            <person name="Garre V."/>
            <person name="Horwitz B."/>
            <person name="Torres-Martinez S."/>
            <person name="Idnurm A."/>
            <person name="Herrera-Estrella A."/>
            <person name="Gabaldon T."/>
            <person name="Grigoriev I.V."/>
        </authorList>
    </citation>
    <scope>NUCLEOTIDE SEQUENCE [LARGE SCALE GENOMIC DNA]</scope>
    <source>
        <strain evidence="5">NRRL 1555(-)</strain>
    </source>
</reference>